<dbReference type="Pfam" id="PF11112">
    <property type="entry name" value="PyocinActivator"/>
    <property type="match status" value="1"/>
</dbReference>
<proteinExistence type="predicted"/>
<sequence>MQISTQDYLFLQFGRLVISLDDVCAVYFPQLKRTQITRKAGEQGFPFPCFRLVDSQKAPYFVHVSELAKAFDKARTTVNSDHAKLHA</sequence>
<dbReference type="GO" id="GO:0006355">
    <property type="term" value="P:regulation of DNA-templated transcription"/>
    <property type="evidence" value="ECO:0007669"/>
    <property type="project" value="InterPro"/>
</dbReference>
<evidence type="ECO:0000313" key="1">
    <source>
        <dbReference type="EMBL" id="ELA08759.1"/>
    </source>
</evidence>
<comment type="caution">
    <text evidence="1">The sequence shown here is derived from an EMBL/GenBank/DDBJ whole genome shotgun (WGS) entry which is preliminary data.</text>
</comment>
<name>L2F6Q3_9GAMM</name>
<dbReference type="STRING" id="1230338.MOMA_00055"/>
<reference evidence="1 2" key="1">
    <citation type="journal article" date="2013" name="Genome Announc.">
        <title>Genome Sequence of Moraxella macacae 0408225, a Novel Bacterial Species Isolated from a Cynomolgus Macaque with Epistaxis.</title>
        <authorList>
            <person name="Ladner J.T."/>
            <person name="Whitehouse C.A."/>
            <person name="Koroleva G.I."/>
            <person name="Palacios G.F."/>
        </authorList>
    </citation>
    <scope>NUCLEOTIDE SEQUENCE [LARGE SCALE GENOMIC DNA]</scope>
    <source>
        <strain evidence="1 2">0408225</strain>
    </source>
</reference>
<dbReference type="InterPro" id="IPR020518">
    <property type="entry name" value="Tscrpt_reg_PrtN"/>
</dbReference>
<dbReference type="AlphaFoldDB" id="L2F6Q3"/>
<dbReference type="EMBL" id="ANIN01000001">
    <property type="protein sequence ID" value="ELA08759.1"/>
    <property type="molecule type" value="Genomic_DNA"/>
</dbReference>
<dbReference type="RefSeq" id="WP_009501130.1">
    <property type="nucleotide sequence ID" value="NZ_ANIN01000001.1"/>
</dbReference>
<evidence type="ECO:0000313" key="2">
    <source>
        <dbReference type="Proteomes" id="UP000023795"/>
    </source>
</evidence>
<protein>
    <recommendedName>
        <fullName evidence="3">Pyocin activator protein PrtN</fullName>
    </recommendedName>
</protein>
<evidence type="ECO:0008006" key="3">
    <source>
        <dbReference type="Google" id="ProtNLM"/>
    </source>
</evidence>
<dbReference type="Proteomes" id="UP000023795">
    <property type="component" value="Unassembled WGS sequence"/>
</dbReference>
<keyword evidence="2" id="KW-1185">Reference proteome</keyword>
<gene>
    <name evidence="1" type="ORF">MOMA_00055</name>
</gene>
<dbReference type="eggNOG" id="ENOG5032YRW">
    <property type="taxonomic scope" value="Bacteria"/>
</dbReference>
<dbReference type="PATRIC" id="fig|1230338.3.peg.6"/>
<accession>L2F6Q3</accession>
<organism evidence="1 2">
    <name type="scientific">Moraxella macacae 0408225</name>
    <dbReference type="NCBI Taxonomy" id="1230338"/>
    <lineage>
        <taxon>Bacteria</taxon>
        <taxon>Pseudomonadati</taxon>
        <taxon>Pseudomonadota</taxon>
        <taxon>Gammaproteobacteria</taxon>
        <taxon>Moraxellales</taxon>
        <taxon>Moraxellaceae</taxon>
        <taxon>Moraxella</taxon>
    </lineage>
</organism>